<dbReference type="InterPro" id="IPR027031">
    <property type="entry name" value="Gly-tRNA_synthase/POLG2"/>
</dbReference>
<evidence type="ECO:0000259" key="10">
    <source>
        <dbReference type="PROSITE" id="PS50862"/>
    </source>
</evidence>
<dbReference type="EMBL" id="JAGRRH010000023">
    <property type="protein sequence ID" value="KAG7344445.1"/>
    <property type="molecule type" value="Genomic_DNA"/>
</dbReference>
<dbReference type="OrthoDB" id="57698at2759"/>
<evidence type="ECO:0000313" key="13">
    <source>
        <dbReference type="Proteomes" id="UP000693970"/>
    </source>
</evidence>
<reference evidence="12" key="2">
    <citation type="submission" date="2021-04" db="EMBL/GenBank/DDBJ databases">
        <authorList>
            <person name="Podell S."/>
        </authorList>
    </citation>
    <scope>NUCLEOTIDE SEQUENCE</scope>
    <source>
        <strain evidence="12">Hildebrandi</strain>
    </source>
</reference>
<accession>A0A9K3KJL6</accession>
<evidence type="ECO:0000256" key="6">
    <source>
        <dbReference type="ARBA" id="ARBA00022840"/>
    </source>
</evidence>
<keyword evidence="4" id="KW-0436">Ligase</keyword>
<dbReference type="PROSITE" id="PS50862">
    <property type="entry name" value="AA_TRNA_LIGASE_II"/>
    <property type="match status" value="1"/>
</dbReference>
<keyword evidence="3" id="KW-0963">Cytoplasm</keyword>
<dbReference type="PANTHER" id="PTHR10745:SF8">
    <property type="entry name" value="DNA POLYMERASE SUBUNIT GAMMA-2, MITOCHONDRIAL"/>
    <property type="match status" value="1"/>
</dbReference>
<name>A0A9K3KJL6_9STRA</name>
<dbReference type="AlphaFoldDB" id="A0A9K3KJL6"/>
<comment type="caution">
    <text evidence="12">The sequence shown here is derived from an EMBL/GenBank/DDBJ whole genome shotgun (WGS) entry which is preliminary data.</text>
</comment>
<keyword evidence="5" id="KW-0547">Nucleotide-binding</keyword>
<dbReference type="InterPro" id="IPR006195">
    <property type="entry name" value="aa-tRNA-synth_II"/>
</dbReference>
<dbReference type="Pfam" id="PF00587">
    <property type="entry name" value="tRNA-synt_2b"/>
    <property type="match status" value="1"/>
</dbReference>
<dbReference type="GO" id="GO:0004820">
    <property type="term" value="F:glycine-tRNA ligase activity"/>
    <property type="evidence" value="ECO:0007669"/>
    <property type="project" value="UniProtKB-EC"/>
</dbReference>
<dbReference type="GO" id="GO:0006426">
    <property type="term" value="P:glycyl-tRNA aminoacylation"/>
    <property type="evidence" value="ECO:0007669"/>
    <property type="project" value="InterPro"/>
</dbReference>
<evidence type="ECO:0000256" key="1">
    <source>
        <dbReference type="ARBA" id="ARBA00008226"/>
    </source>
</evidence>
<evidence type="ECO:0000313" key="11">
    <source>
        <dbReference type="EMBL" id="KAG7337924.1"/>
    </source>
</evidence>
<feature type="domain" description="Aminoacyl-transfer RNA synthetases class-II family profile" evidence="10">
    <location>
        <begin position="238"/>
        <end position="473"/>
    </location>
</feature>
<reference evidence="12" key="1">
    <citation type="journal article" date="2021" name="Sci. Rep.">
        <title>Diploid genomic architecture of Nitzschia inconspicua, an elite biomass production diatom.</title>
        <authorList>
            <person name="Oliver A."/>
            <person name="Podell S."/>
            <person name="Pinowska A."/>
            <person name="Traller J.C."/>
            <person name="Smith S.R."/>
            <person name="McClure R."/>
            <person name="Beliaev A."/>
            <person name="Bohutskyi P."/>
            <person name="Hill E.A."/>
            <person name="Rabines A."/>
            <person name="Zheng H."/>
            <person name="Allen L.Z."/>
            <person name="Kuo A."/>
            <person name="Grigoriev I.V."/>
            <person name="Allen A.E."/>
            <person name="Hazlebeck D."/>
            <person name="Allen E.E."/>
        </authorList>
    </citation>
    <scope>NUCLEOTIDE SEQUENCE</scope>
    <source>
        <strain evidence="12">Hildebrandi</strain>
    </source>
</reference>
<dbReference type="PANTHER" id="PTHR10745">
    <property type="entry name" value="GLYCYL-TRNA SYNTHETASE/DNA POLYMERASE SUBUNIT GAMMA-2"/>
    <property type="match status" value="1"/>
</dbReference>
<evidence type="ECO:0000313" key="12">
    <source>
        <dbReference type="EMBL" id="KAG7344445.1"/>
    </source>
</evidence>
<dbReference type="InterPro" id="IPR033731">
    <property type="entry name" value="GlyRS-like_core"/>
</dbReference>
<evidence type="ECO:0000256" key="2">
    <source>
        <dbReference type="ARBA" id="ARBA00012829"/>
    </source>
</evidence>
<dbReference type="InterPro" id="IPR002314">
    <property type="entry name" value="aa-tRNA-synt_IIb"/>
</dbReference>
<dbReference type="InterPro" id="IPR002315">
    <property type="entry name" value="tRNA-synt_gly"/>
</dbReference>
<feature type="compositionally biased region" description="Polar residues" evidence="9">
    <location>
        <begin position="51"/>
        <end position="61"/>
    </location>
</feature>
<evidence type="ECO:0000256" key="7">
    <source>
        <dbReference type="ARBA" id="ARBA00022917"/>
    </source>
</evidence>
<dbReference type="EMBL" id="JAGRRH010000070">
    <property type="protein sequence ID" value="KAG7337924.1"/>
    <property type="molecule type" value="Genomic_DNA"/>
</dbReference>
<keyword evidence="13" id="KW-1185">Reference proteome</keyword>
<sequence length="564" mass="63639">MVLVLWSQRVAQAFTSTASRAAPLVRPAALASSVMLRRPLSATKAPEETKTNAGSAETPQNLPDMDEIVSLCKRRGIIFPSSDIYNGYAGFFDYGPLGVELKKNLKDAWWKHFVTQREDVVGLDSSIIHNPTTWKSSGHLDGFSDPMVDCKETKLRFRADQIFFSPVVLEEDSSIVGYVCVQEANDEDMVKEATKQANVILQEKDMKGTKIKAFQFREVVEATEEEMSQIPSPASGKPTLTMPRDFNLMFETKVGATVDSDNVAYLRPETAQGIFINFKNVLGTSRQKIPFGIAQMGKAFRNEITPRNFIFRSREFEQMEVEYFIPPGDDVWPEYHQKWIDASKEFLSDVVGLREDLMGWDVHKGDKLAHYAQACTDVTFKFPFGEQELMGIAARGNYDLTQHTEGSGKNLEYYDEQTKERYIPHCIEPSLGVDRLMLAVICSAYAEDEVGGEKRSLLKFNPRIAPIKAAIFPLLKNKEQLVGVARDLFKQLSQRYNVMYDAAGAIGRRYRRADEVGIPFCITVDFETIEDNAGVTIRDRDSTEQIRLPIDEVIPYLSKAIDGY</sequence>
<keyword evidence="6" id="KW-0067">ATP-binding</keyword>
<dbReference type="Proteomes" id="UP000693970">
    <property type="component" value="Unassembled WGS sequence"/>
</dbReference>
<evidence type="ECO:0000256" key="3">
    <source>
        <dbReference type="ARBA" id="ARBA00022490"/>
    </source>
</evidence>
<evidence type="ECO:0000256" key="4">
    <source>
        <dbReference type="ARBA" id="ARBA00022598"/>
    </source>
</evidence>
<dbReference type="GO" id="GO:0006264">
    <property type="term" value="P:mitochondrial DNA replication"/>
    <property type="evidence" value="ECO:0007669"/>
    <property type="project" value="TreeGrafter"/>
</dbReference>
<dbReference type="GO" id="GO:0005739">
    <property type="term" value="C:mitochondrion"/>
    <property type="evidence" value="ECO:0007669"/>
    <property type="project" value="TreeGrafter"/>
</dbReference>
<dbReference type="InterPro" id="IPR022961">
    <property type="entry name" value="Gly_tRNA_ligase_bac"/>
</dbReference>
<organism evidence="12 13">
    <name type="scientific">Nitzschia inconspicua</name>
    <dbReference type="NCBI Taxonomy" id="303405"/>
    <lineage>
        <taxon>Eukaryota</taxon>
        <taxon>Sar</taxon>
        <taxon>Stramenopiles</taxon>
        <taxon>Ochrophyta</taxon>
        <taxon>Bacillariophyta</taxon>
        <taxon>Bacillariophyceae</taxon>
        <taxon>Bacillariophycidae</taxon>
        <taxon>Bacillariales</taxon>
        <taxon>Bacillariaceae</taxon>
        <taxon>Nitzschia</taxon>
    </lineage>
</organism>
<dbReference type="GO" id="GO:0005524">
    <property type="term" value="F:ATP binding"/>
    <property type="evidence" value="ECO:0007669"/>
    <property type="project" value="UniProtKB-KW"/>
</dbReference>
<feature type="region of interest" description="Disordered" evidence="9">
    <location>
        <begin position="41"/>
        <end position="62"/>
    </location>
</feature>
<evidence type="ECO:0000256" key="5">
    <source>
        <dbReference type="ARBA" id="ARBA00022741"/>
    </source>
</evidence>
<proteinExistence type="inferred from homology"/>
<dbReference type="Pfam" id="PF03129">
    <property type="entry name" value="HGTP_anticodon"/>
    <property type="match status" value="1"/>
</dbReference>
<dbReference type="HAMAP" id="MF_00253_B">
    <property type="entry name" value="Gly_tRNA_synth_B"/>
    <property type="match status" value="1"/>
</dbReference>
<keyword evidence="8" id="KW-0030">Aminoacyl-tRNA synthetase</keyword>
<dbReference type="FunFam" id="3.40.50.800:FF:000002">
    <property type="entry name" value="Glycine--tRNA ligase"/>
    <property type="match status" value="1"/>
</dbReference>
<dbReference type="CDD" id="cd00774">
    <property type="entry name" value="GlyRS-like_core"/>
    <property type="match status" value="1"/>
</dbReference>
<keyword evidence="7" id="KW-0648">Protein biosynthesis</keyword>
<dbReference type="EC" id="6.1.1.14" evidence="2"/>
<comment type="similarity">
    <text evidence="1">Belongs to the class-II aminoacyl-tRNA synthetase family.</text>
</comment>
<dbReference type="NCBIfam" id="NF003211">
    <property type="entry name" value="PRK04173.1"/>
    <property type="match status" value="1"/>
</dbReference>
<dbReference type="InterPro" id="IPR004154">
    <property type="entry name" value="Anticodon-bd"/>
</dbReference>
<evidence type="ECO:0000256" key="9">
    <source>
        <dbReference type="SAM" id="MobiDB-lite"/>
    </source>
</evidence>
<dbReference type="GO" id="GO:0044281">
    <property type="term" value="P:small molecule metabolic process"/>
    <property type="evidence" value="ECO:0007669"/>
    <property type="project" value="UniProtKB-ARBA"/>
</dbReference>
<gene>
    <name evidence="12" type="ORF">IV203_022453</name>
    <name evidence="11" type="ORF">IV203_024613</name>
</gene>
<dbReference type="CDD" id="cd00858">
    <property type="entry name" value="GlyRS_anticodon"/>
    <property type="match status" value="1"/>
</dbReference>
<protein>
    <recommendedName>
        <fullName evidence="2">glycine--tRNA ligase</fullName>
        <ecNumber evidence="2">6.1.1.14</ecNumber>
    </recommendedName>
</protein>
<evidence type="ECO:0000256" key="8">
    <source>
        <dbReference type="ARBA" id="ARBA00023146"/>
    </source>
</evidence>
<dbReference type="NCBIfam" id="TIGR00389">
    <property type="entry name" value="glyS_dimeric"/>
    <property type="match status" value="1"/>
</dbReference>